<evidence type="ECO:0000313" key="2">
    <source>
        <dbReference type="Proteomes" id="UP001596287"/>
    </source>
</evidence>
<proteinExistence type="predicted"/>
<evidence type="ECO:0000313" key="1">
    <source>
        <dbReference type="EMBL" id="MFC6098356.1"/>
    </source>
</evidence>
<dbReference type="RefSeq" id="WP_379793370.1">
    <property type="nucleotide sequence ID" value="NZ_JBHSQB010000021.1"/>
</dbReference>
<dbReference type="EMBL" id="JBHSQB010000021">
    <property type="protein sequence ID" value="MFC6098356.1"/>
    <property type="molecule type" value="Genomic_DNA"/>
</dbReference>
<sequence length="261" mass="30224">MQKNNILYDKINQNALREIYDELPDSFINFTDSDIMDYCLHQIKVGTKSEQSARVLNSWINNDIIFVNEADKGKIRRFDRLESIWLSIIIEARKFGIPLESLKQTRKDLTESPIQNFSLLKFSVLDTILRVPKTLLIFEGGFTNIMSLEIYTHFISKGLLPTHINFKLQDFIALEFPNNAFELDFKIQDAYENTEKMTLLYFLKTGDYKSIKLHIKEGDVRLIEDSNLVIKNMGLMNAISSWSFNKAEIFVDDGVTVTITS</sequence>
<name>A0ABW1PTC0_9FLAO</name>
<reference evidence="2" key="1">
    <citation type="journal article" date="2019" name="Int. J. Syst. Evol. Microbiol.">
        <title>The Global Catalogue of Microorganisms (GCM) 10K type strain sequencing project: providing services to taxonomists for standard genome sequencing and annotation.</title>
        <authorList>
            <consortium name="The Broad Institute Genomics Platform"/>
            <consortium name="The Broad Institute Genome Sequencing Center for Infectious Disease"/>
            <person name="Wu L."/>
            <person name="Ma J."/>
        </authorList>
    </citation>
    <scope>NUCLEOTIDE SEQUENCE [LARGE SCALE GENOMIC DNA]</scope>
    <source>
        <strain evidence="2">CCUG 49679</strain>
    </source>
</reference>
<dbReference type="Proteomes" id="UP001596287">
    <property type="component" value="Unassembled WGS sequence"/>
</dbReference>
<keyword evidence="2" id="KW-1185">Reference proteome</keyword>
<protein>
    <submittedName>
        <fullName evidence="1">Uncharacterized protein</fullName>
    </submittedName>
</protein>
<comment type="caution">
    <text evidence="1">The sequence shown here is derived from an EMBL/GenBank/DDBJ whole genome shotgun (WGS) entry which is preliminary data.</text>
</comment>
<accession>A0ABW1PTC0</accession>
<organism evidence="1 2">
    <name type="scientific">Flavobacterium qiangtangense</name>
    <dbReference type="NCBI Taxonomy" id="1442595"/>
    <lineage>
        <taxon>Bacteria</taxon>
        <taxon>Pseudomonadati</taxon>
        <taxon>Bacteroidota</taxon>
        <taxon>Flavobacteriia</taxon>
        <taxon>Flavobacteriales</taxon>
        <taxon>Flavobacteriaceae</taxon>
        <taxon>Flavobacterium</taxon>
    </lineage>
</organism>
<gene>
    <name evidence="1" type="ORF">ACFPVY_17040</name>
</gene>